<dbReference type="EMBL" id="JADOGI010000001">
    <property type="protein sequence ID" value="MBF8184309.1"/>
    <property type="molecule type" value="Genomic_DNA"/>
</dbReference>
<organism evidence="3 4">
    <name type="scientific">Nonomuraea cypriaca</name>
    <dbReference type="NCBI Taxonomy" id="1187855"/>
    <lineage>
        <taxon>Bacteria</taxon>
        <taxon>Bacillati</taxon>
        <taxon>Actinomycetota</taxon>
        <taxon>Actinomycetes</taxon>
        <taxon>Streptosporangiales</taxon>
        <taxon>Streptosporangiaceae</taxon>
        <taxon>Nonomuraea</taxon>
    </lineage>
</organism>
<dbReference type="Gene3D" id="3.40.50.300">
    <property type="entry name" value="P-loop containing nucleotide triphosphate hydrolases"/>
    <property type="match status" value="1"/>
</dbReference>
<dbReference type="GO" id="GO:0016887">
    <property type="term" value="F:ATP hydrolysis activity"/>
    <property type="evidence" value="ECO:0007669"/>
    <property type="project" value="InterPro"/>
</dbReference>
<accession>A0A931EUA6</accession>
<dbReference type="Gene3D" id="1.10.260.40">
    <property type="entry name" value="lambda repressor-like DNA-binding domains"/>
    <property type="match status" value="1"/>
</dbReference>
<dbReference type="CDD" id="cd00093">
    <property type="entry name" value="HTH_XRE"/>
    <property type="match status" value="1"/>
</dbReference>
<feature type="compositionally biased region" description="Basic and acidic residues" evidence="1">
    <location>
        <begin position="577"/>
        <end position="591"/>
    </location>
</feature>
<evidence type="ECO:0000259" key="2">
    <source>
        <dbReference type="PROSITE" id="PS50943"/>
    </source>
</evidence>
<dbReference type="Pfam" id="PF13560">
    <property type="entry name" value="HTH_31"/>
    <property type="match status" value="1"/>
</dbReference>
<dbReference type="SUPFAM" id="SSF47413">
    <property type="entry name" value="lambda repressor-like DNA-binding domains"/>
    <property type="match status" value="1"/>
</dbReference>
<dbReference type="SMART" id="SM00382">
    <property type="entry name" value="AAA"/>
    <property type="match status" value="1"/>
</dbReference>
<dbReference type="InterPro" id="IPR001387">
    <property type="entry name" value="Cro/C1-type_HTH"/>
</dbReference>
<dbReference type="AlphaFoldDB" id="A0A931EUA6"/>
<proteinExistence type="predicted"/>
<dbReference type="Pfam" id="PF13401">
    <property type="entry name" value="AAA_22"/>
    <property type="match status" value="1"/>
</dbReference>
<dbReference type="InterPro" id="IPR010982">
    <property type="entry name" value="Lambda_DNA-bd_dom_sf"/>
</dbReference>
<keyword evidence="4" id="KW-1185">Reference proteome</keyword>
<sequence length="619" mass="67108">MSIEQETGGRLDSDHTLASVRGGDGSFGAKLRQLRVRGGLTQEQLAERAGLSANAVSSLERGARQHPYPHTVGALVAALGLGGDERAELEATLRPRGATPRLPAMPSSMVGREAEIIDVVSRLRSPSARLLTLTGPGGVGKTRLALAVAHELLTGFRDGLVFVPLASVQDPNLVMPTIAENLGLRELGAQPLAGILRDFLRGRHMLLVVDNLEHLPDAAVLIAEQLSSAPRLRVLATSRGPLRVRDEQVFPVGPLTSDAASELFIERMRQAAVEPAEDDTAAIGQICLRLEHMPLAIELAAARTRVLPPWALLARLDPGLRILGSGPRDLPERQRTIQQTIGWSYGLLGLDEQAMLRGLAVFSGGWTLEAVAEVREQEVRTVLERHGHLVESSLVVPRRGGADPRFGMLETVRAYAMDQLTGSGEQDLMRDQHADFYQRLAAAAGTRVWAPAKAQTEVFEQLEAEHDNLHTAWHRLLDSSELDRLSEMVRALWPWWMIRGYLTEGLDWIAEVLNHPAPLSPGARGGDLSLEDASAGSGLPVTAALAMLALLGLGGLPQRQPLDQFRQFRAAHPGQRRLSEKRQPVRSRRDGVAVQEVTKRTGAGEAQHGGFDLEFAGGQ</sequence>
<dbReference type="PRINTS" id="PR00364">
    <property type="entry name" value="DISEASERSIST"/>
</dbReference>
<dbReference type="Pfam" id="PF25872">
    <property type="entry name" value="HTH_77"/>
    <property type="match status" value="1"/>
</dbReference>
<dbReference type="PANTHER" id="PTHR47691:SF3">
    <property type="entry name" value="HTH-TYPE TRANSCRIPTIONAL REGULATOR RV0890C-RELATED"/>
    <property type="match status" value="1"/>
</dbReference>
<dbReference type="InterPro" id="IPR003593">
    <property type="entry name" value="AAA+_ATPase"/>
</dbReference>
<gene>
    <name evidence="3" type="ORF">ITP53_00810</name>
</gene>
<evidence type="ECO:0000256" key="1">
    <source>
        <dbReference type="SAM" id="MobiDB-lite"/>
    </source>
</evidence>
<dbReference type="InterPro" id="IPR049945">
    <property type="entry name" value="AAA_22"/>
</dbReference>
<comment type="caution">
    <text evidence="3">The sequence shown here is derived from an EMBL/GenBank/DDBJ whole genome shotgun (WGS) entry which is preliminary data.</text>
</comment>
<protein>
    <submittedName>
        <fullName evidence="3">Helix-turn-helix domain-containing protein</fullName>
    </submittedName>
</protein>
<reference evidence="3" key="1">
    <citation type="submission" date="2020-11" db="EMBL/GenBank/DDBJ databases">
        <title>Whole-genome analyses of Nonomuraea sp. K274.</title>
        <authorList>
            <person name="Veyisoglu A."/>
        </authorList>
    </citation>
    <scope>NUCLEOTIDE SEQUENCE</scope>
    <source>
        <strain evidence="3">K274</strain>
    </source>
</reference>
<dbReference type="GO" id="GO:0003677">
    <property type="term" value="F:DNA binding"/>
    <property type="evidence" value="ECO:0007669"/>
    <property type="project" value="InterPro"/>
</dbReference>
<feature type="region of interest" description="Disordered" evidence="1">
    <location>
        <begin position="573"/>
        <end position="619"/>
    </location>
</feature>
<dbReference type="PROSITE" id="PS50943">
    <property type="entry name" value="HTH_CROC1"/>
    <property type="match status" value="1"/>
</dbReference>
<dbReference type="SMART" id="SM00530">
    <property type="entry name" value="HTH_XRE"/>
    <property type="match status" value="1"/>
</dbReference>
<dbReference type="PANTHER" id="PTHR47691">
    <property type="entry name" value="REGULATOR-RELATED"/>
    <property type="match status" value="1"/>
</dbReference>
<dbReference type="SUPFAM" id="SSF52540">
    <property type="entry name" value="P-loop containing nucleoside triphosphate hydrolases"/>
    <property type="match status" value="1"/>
</dbReference>
<feature type="region of interest" description="Disordered" evidence="1">
    <location>
        <begin position="1"/>
        <end position="24"/>
    </location>
</feature>
<evidence type="ECO:0000313" key="4">
    <source>
        <dbReference type="Proteomes" id="UP000605361"/>
    </source>
</evidence>
<name>A0A931EUA6_9ACTN</name>
<dbReference type="InterPro" id="IPR027417">
    <property type="entry name" value="P-loop_NTPase"/>
</dbReference>
<dbReference type="RefSeq" id="WP_195893292.1">
    <property type="nucleotide sequence ID" value="NZ_JADOGI010000001.1"/>
</dbReference>
<dbReference type="InterPro" id="IPR058852">
    <property type="entry name" value="HTH_77"/>
</dbReference>
<evidence type="ECO:0000313" key="3">
    <source>
        <dbReference type="EMBL" id="MBF8184309.1"/>
    </source>
</evidence>
<dbReference type="Proteomes" id="UP000605361">
    <property type="component" value="Unassembled WGS sequence"/>
</dbReference>
<feature type="domain" description="HTH cro/C1-type" evidence="2">
    <location>
        <begin position="31"/>
        <end position="86"/>
    </location>
</feature>